<dbReference type="OrthoDB" id="5086500at2759"/>
<dbReference type="PANTHER" id="PTHR48187">
    <property type="entry name" value="LD21810P"/>
    <property type="match status" value="1"/>
</dbReference>
<feature type="compositionally biased region" description="Low complexity" evidence="1">
    <location>
        <begin position="1160"/>
        <end position="1177"/>
    </location>
</feature>
<reference evidence="2" key="2">
    <citation type="submission" date="2020-05" db="EMBL/GenBank/DDBJ databases">
        <authorList>
            <person name="Kim H.-S."/>
            <person name="Proctor R.H."/>
            <person name="Brown D.W."/>
        </authorList>
    </citation>
    <scope>NUCLEOTIDE SEQUENCE</scope>
    <source>
        <strain evidence="2">NRRL 22465</strain>
    </source>
</reference>
<evidence type="ECO:0000313" key="3">
    <source>
        <dbReference type="Proteomes" id="UP000635477"/>
    </source>
</evidence>
<feature type="compositionally biased region" description="Polar residues" evidence="1">
    <location>
        <begin position="1213"/>
        <end position="1234"/>
    </location>
</feature>
<dbReference type="EMBL" id="JABEYC010000101">
    <property type="protein sequence ID" value="KAF4982701.1"/>
    <property type="molecule type" value="Genomic_DNA"/>
</dbReference>
<organism evidence="2 3">
    <name type="scientific">Fusarium zealandicum</name>
    <dbReference type="NCBI Taxonomy" id="1053134"/>
    <lineage>
        <taxon>Eukaryota</taxon>
        <taxon>Fungi</taxon>
        <taxon>Dikarya</taxon>
        <taxon>Ascomycota</taxon>
        <taxon>Pezizomycotina</taxon>
        <taxon>Sordariomycetes</taxon>
        <taxon>Hypocreomycetidae</taxon>
        <taxon>Hypocreales</taxon>
        <taxon>Nectriaceae</taxon>
        <taxon>Fusarium</taxon>
        <taxon>Fusarium staphyleae species complex</taxon>
    </lineage>
</organism>
<dbReference type="SUPFAM" id="SSF53474">
    <property type="entry name" value="alpha/beta-Hydrolases"/>
    <property type="match status" value="1"/>
</dbReference>
<feature type="region of interest" description="Disordered" evidence="1">
    <location>
        <begin position="1140"/>
        <end position="1337"/>
    </location>
</feature>
<evidence type="ECO:0000256" key="1">
    <source>
        <dbReference type="SAM" id="MobiDB-lite"/>
    </source>
</evidence>
<evidence type="ECO:0000313" key="2">
    <source>
        <dbReference type="EMBL" id="KAF4982701.1"/>
    </source>
</evidence>
<feature type="compositionally biased region" description="Polar residues" evidence="1">
    <location>
        <begin position="1147"/>
        <end position="1157"/>
    </location>
</feature>
<feature type="region of interest" description="Disordered" evidence="1">
    <location>
        <begin position="312"/>
        <end position="340"/>
    </location>
</feature>
<protein>
    <submittedName>
        <fullName evidence="2">Uncharacterized protein</fullName>
    </submittedName>
</protein>
<name>A0A8H4USI4_9HYPO</name>
<dbReference type="Gene3D" id="3.40.50.1820">
    <property type="entry name" value="alpha/beta hydrolase"/>
    <property type="match status" value="1"/>
</dbReference>
<comment type="caution">
    <text evidence="2">The sequence shown here is derived from an EMBL/GenBank/DDBJ whole genome shotgun (WGS) entry which is preliminary data.</text>
</comment>
<dbReference type="SUPFAM" id="SSF52540">
    <property type="entry name" value="P-loop containing nucleoside triphosphate hydrolases"/>
    <property type="match status" value="1"/>
</dbReference>
<accession>A0A8H4USI4</accession>
<reference evidence="2" key="1">
    <citation type="journal article" date="2020" name="BMC Genomics">
        <title>Correction to: Identification and distribution of gene clusters required for synthesis of sphingolipid metabolism inhibitors in diverse species of the filamentous fungus Fusarium.</title>
        <authorList>
            <person name="Kim H.S."/>
            <person name="Lohmar J.M."/>
            <person name="Busman M."/>
            <person name="Brown D.W."/>
            <person name="Naumann T.A."/>
            <person name="Divon H.H."/>
            <person name="Lysoe E."/>
            <person name="Uhlig S."/>
            <person name="Proctor R.H."/>
        </authorList>
    </citation>
    <scope>NUCLEOTIDE SEQUENCE</scope>
    <source>
        <strain evidence="2">NRRL 22465</strain>
    </source>
</reference>
<gene>
    <name evidence="2" type="ORF">FZEAL_1728</name>
</gene>
<dbReference type="InterPro" id="IPR029058">
    <property type="entry name" value="AB_hydrolase_fold"/>
</dbReference>
<dbReference type="Proteomes" id="UP000635477">
    <property type="component" value="Unassembled WGS sequence"/>
</dbReference>
<dbReference type="PANTHER" id="PTHR48187:SF2">
    <property type="entry name" value="LD21810P"/>
    <property type="match status" value="1"/>
</dbReference>
<sequence>MGSENRSIARYETTAVYTHPDAKVDIVLVHGLNGSPDKTWTAKNSTFWPLDLLPASLNDAQANVMVYGYNADVYSKRNDRSASDNFIHQHAQSLVTNLMLYRRSEGTFKNPIIWVCHSLGGVLVKRALLYSADVREAHLEDHRSVFVSTFGLVFLGTPHAGSDAATWGLVLQAMSDAIVPKRFFDSESVLLKTLKKDNETLANINSHFLDIYQRFRIHMVHENHKTDIKGSKIIIVDATSASPQLPGVTYYGIEATHSGMCKFDSMSSPGFRNVSISIRQWVQDAPGEIQVRWEVEEEERRARALTRANEIMSPFVSQSGTPSQGPSEQNHPTSAKEETPVKPAFLETPEAVPAASDQPIFVHPERFRPNSFFRGREQEMKELHKILMDNERREQGTSAVLIRSVPGGGKSHLAREYAFKHRHDYPGGVFWVRGKAPEDLEDGFSKIAKHAIARGEIEIQNEITLQDHGQVIPLVRDWLNRSENWLLILDGVLHDTPDLADCIADARNTSMILTSTDISIAGNHRFDNPRKLELGPLEEESARSLLLEETDKKKPWTQDDLDRALEVVHLMECLPLAIHAAAGQIRATREPLSKYIRSYKKRPRAGGLGAYKAVREKLQERGEMAALNLMYLLSFFSGRIPVEMLALGLGALDKRTPVRTHDSMGRRSLNKTFTVLIAFALIERDEIEDVPHVSNLNSAKPSTRSAEPLDVLKIHGIVQSFFLEALKKEGQYEFWLERAAAVFLKSFDEGDRRARENTDMGFPEDYRRYAAHCRKILKHINGLDKPTRVLIAAEKALQSRFGDIQGQIFTLARTVTADSVEGWGQGLHVSVFGRTNSASLSSSVSTTDTGKLKDGQHSLWDPQTSLPSWELNLHHYHIPYPSDSTIPAPELVEQEDPGKWDAESSLGRETTESHRTVQRLDKRRYHDRAGAWRETKQNVCEPRVSISREFALGQFSPTGSTLVSPPRTSTISSLGAEEHLHLIQHASQHSPSFSELDENDSQAIHTALDGSGLEADLDVVESGSQAGRFGGRGPQDMNVGPQPQRGVHRSWELFEGNPFFEGNSSVGAVSIPSMDIANADRRPRSQEGRLPVHAGASYSEASLESGIGQWAPSLPFVHNSTSSLSPIGRYQQAPGAYHRVTGAGEGLSNSLPTSHANTLRPPSWRPSSSSGPDGYSSQPMSRNTSSGRGQDGSALSTATSHSLPITRRRAPSTAATEPSPSFSATDNVPTSYQAWQLRHAGRRSQERAPRRDVALGSSSQASKEGVEMVRSGSGGVQFNGRIVEFGHPPPRTTSTPGYPRQATEATPMLENDDEIESPERRPVGFGTVAEPRRRGEP</sequence>
<feature type="compositionally biased region" description="Polar residues" evidence="1">
    <location>
        <begin position="1178"/>
        <end position="1203"/>
    </location>
</feature>
<feature type="region of interest" description="Disordered" evidence="1">
    <location>
        <begin position="896"/>
        <end position="915"/>
    </location>
</feature>
<keyword evidence="3" id="KW-1185">Reference proteome</keyword>
<feature type="compositionally biased region" description="Basic and acidic residues" evidence="1">
    <location>
        <begin position="1243"/>
        <end position="1253"/>
    </location>
</feature>
<dbReference type="Gene3D" id="3.40.50.300">
    <property type="entry name" value="P-loop containing nucleotide triphosphate hydrolases"/>
    <property type="match status" value="1"/>
</dbReference>
<feature type="compositionally biased region" description="Polar residues" evidence="1">
    <location>
        <begin position="315"/>
        <end position="333"/>
    </location>
</feature>
<dbReference type="InterPro" id="IPR027417">
    <property type="entry name" value="P-loop_NTPase"/>
</dbReference>
<proteinExistence type="predicted"/>